<accession>A0ABX1RQ38</accession>
<evidence type="ECO:0008006" key="4">
    <source>
        <dbReference type="Google" id="ProtNLM"/>
    </source>
</evidence>
<dbReference type="EMBL" id="JAAXKY010000141">
    <property type="protein sequence ID" value="NMH81311.1"/>
    <property type="molecule type" value="Genomic_DNA"/>
</dbReference>
<feature type="compositionally biased region" description="Basic and acidic residues" evidence="1">
    <location>
        <begin position="514"/>
        <end position="526"/>
    </location>
</feature>
<protein>
    <recommendedName>
        <fullName evidence="4">CDP-glycerol:poly(Glycerophosphate) glycerophosphotransferase</fullName>
    </recommendedName>
</protein>
<dbReference type="Gene3D" id="3.40.50.12580">
    <property type="match status" value="1"/>
</dbReference>
<evidence type="ECO:0000256" key="1">
    <source>
        <dbReference type="SAM" id="MobiDB-lite"/>
    </source>
</evidence>
<organism evidence="2 3">
    <name type="scientific">Pseudonocardia xinjiangensis</name>
    <dbReference type="NCBI Taxonomy" id="75289"/>
    <lineage>
        <taxon>Bacteria</taxon>
        <taxon>Bacillati</taxon>
        <taxon>Actinomycetota</taxon>
        <taxon>Actinomycetes</taxon>
        <taxon>Pseudonocardiales</taxon>
        <taxon>Pseudonocardiaceae</taxon>
        <taxon>Pseudonocardia</taxon>
    </lineage>
</organism>
<dbReference type="InterPro" id="IPR043148">
    <property type="entry name" value="TagF_C"/>
</dbReference>
<feature type="region of interest" description="Disordered" evidence="1">
    <location>
        <begin position="483"/>
        <end position="526"/>
    </location>
</feature>
<dbReference type="SUPFAM" id="SSF53756">
    <property type="entry name" value="UDP-Glycosyltransferase/glycogen phosphorylase"/>
    <property type="match status" value="1"/>
</dbReference>
<proteinExistence type="predicted"/>
<evidence type="ECO:0000313" key="3">
    <source>
        <dbReference type="Proteomes" id="UP001296706"/>
    </source>
</evidence>
<keyword evidence="3" id="KW-1185">Reference proteome</keyword>
<dbReference type="RefSeq" id="WP_169399350.1">
    <property type="nucleotide sequence ID" value="NZ_BAAAJH010000003.1"/>
</dbReference>
<name>A0ABX1RQ38_9PSEU</name>
<sequence>MGVRKRSEILRARIGTLRALLRWAAKDLPHRMEALDRQLTAIDAELHATRDDVGAVQSRLDRVVETVVESREGVVELRDSVHVTARRTALRRRPTRVLFLVHVIGAWDSYHALVLKMAAADDFEPIVASIPRRFPGSDGLGSEEDVHRGLSDRGVAHLRFSDGDPRDLLRLIKAIEPDVIFRQSQWDADIPDELGTERLGFARTCLVPYETMNIVVNVPNPRTSNTAVDSDYHRSAWLVFCTNEMMLDTAVRDGARAGAQFRVVGHPKADHLRAARPEWPVRAPEEAAGRPGRVVWSAHHSIAQGWTDFGAFHLMSEDMLAWAAQRSDVQFVFMPHPALLPFPGSDASPVSRSDFDAWMEKWAALPNTAVLSEADYGPTLAASDVMVTDGLSMLVEYQLFDKPVIFFERDGHRPFNAIGEQVATGVHTVHTVDDARGLAEKFLAGEPDPLRPQQRDNVQRLFGSGDSTERILAALRREIALERGEAPSEPAVRHGRRSSGRQEPSRTVRTRRPSALERKDEAPMRD</sequence>
<reference evidence="2 3" key="1">
    <citation type="submission" date="2020-04" db="EMBL/GenBank/DDBJ databases">
        <authorList>
            <person name="Klaysubun C."/>
            <person name="Duangmal K."/>
            <person name="Lipun K."/>
        </authorList>
    </citation>
    <scope>NUCLEOTIDE SEQUENCE [LARGE SCALE GENOMIC DNA]</scope>
    <source>
        <strain evidence="2 3">JCM 11839</strain>
    </source>
</reference>
<dbReference type="Proteomes" id="UP001296706">
    <property type="component" value="Unassembled WGS sequence"/>
</dbReference>
<evidence type="ECO:0000313" key="2">
    <source>
        <dbReference type="EMBL" id="NMH81311.1"/>
    </source>
</evidence>
<comment type="caution">
    <text evidence="2">The sequence shown here is derived from an EMBL/GenBank/DDBJ whole genome shotgun (WGS) entry which is preliminary data.</text>
</comment>
<gene>
    <name evidence="2" type="ORF">HF577_30000</name>
</gene>